<protein>
    <recommendedName>
        <fullName evidence="7">Putative NAD(P)H nitroreductase</fullName>
        <ecNumber evidence="7">1.-.-.-</ecNumber>
    </recommendedName>
</protein>
<dbReference type="Pfam" id="PF00881">
    <property type="entry name" value="Nitroreductase"/>
    <property type="match status" value="1"/>
</dbReference>
<comment type="cofactor">
    <cofactor evidence="8">
        <name>FMN</name>
        <dbReference type="ChEBI" id="CHEBI:58210"/>
    </cofactor>
    <text evidence="8">Binds 1 FMN per subunit.</text>
</comment>
<evidence type="ECO:0000256" key="2">
    <source>
        <dbReference type="ARBA" id="ARBA00022630"/>
    </source>
</evidence>
<dbReference type="AlphaFoldDB" id="A0A254Q9F3"/>
<dbReference type="OrthoDB" id="9804207at2"/>
<dbReference type="PANTHER" id="PTHR43821:SF1">
    <property type="entry name" value="NAD(P)H NITROREDUCTASE YDJA-RELATED"/>
    <property type="match status" value="1"/>
</dbReference>
<comment type="similarity">
    <text evidence="1 7">Belongs to the nitroreductase family.</text>
</comment>
<keyword evidence="2 7" id="KW-0285">Flavoprotein</keyword>
<evidence type="ECO:0000259" key="9">
    <source>
        <dbReference type="Pfam" id="PF00881"/>
    </source>
</evidence>
<evidence type="ECO:0000256" key="3">
    <source>
        <dbReference type="ARBA" id="ARBA00022643"/>
    </source>
</evidence>
<dbReference type="PIRSF" id="PIRSF000232">
    <property type="entry name" value="YdjA"/>
    <property type="match status" value="1"/>
</dbReference>
<dbReference type="SUPFAM" id="SSF55469">
    <property type="entry name" value="FMN-dependent nitroreductase-like"/>
    <property type="match status" value="1"/>
</dbReference>
<evidence type="ECO:0000256" key="5">
    <source>
        <dbReference type="ARBA" id="ARBA00023002"/>
    </source>
</evidence>
<feature type="binding site" evidence="8">
    <location>
        <position position="48"/>
    </location>
    <ligand>
        <name>FMN</name>
        <dbReference type="ChEBI" id="CHEBI:58210"/>
        <note>ligand shared between dimeric partners</note>
    </ligand>
</feature>
<reference evidence="10 11" key="1">
    <citation type="submission" date="2017-05" db="EMBL/GenBank/DDBJ databases">
        <title>Polynucleobacter sp. MWH-K35W1 isolated from the permanently anoxic monimolimnion of a meromictic lake.</title>
        <authorList>
            <person name="Hahn M.W."/>
        </authorList>
    </citation>
    <scope>NUCLEOTIDE SEQUENCE [LARGE SCALE GENOMIC DNA]</scope>
    <source>
        <strain evidence="10 11">MWH-K35W1</strain>
    </source>
</reference>
<evidence type="ECO:0000256" key="8">
    <source>
        <dbReference type="PIRSR" id="PIRSR000232-1"/>
    </source>
</evidence>
<feature type="binding site" description="in other chain" evidence="8">
    <location>
        <begin position="17"/>
        <end position="19"/>
    </location>
    <ligand>
        <name>FMN</name>
        <dbReference type="ChEBI" id="CHEBI:58210"/>
        <note>ligand shared between dimeric partners</note>
    </ligand>
</feature>
<name>A0A254Q9F3_9BURK</name>
<dbReference type="InterPro" id="IPR000415">
    <property type="entry name" value="Nitroreductase-like"/>
</dbReference>
<dbReference type="GO" id="GO:0016491">
    <property type="term" value="F:oxidoreductase activity"/>
    <property type="evidence" value="ECO:0007669"/>
    <property type="project" value="UniProtKB-UniRule"/>
</dbReference>
<comment type="caution">
    <text evidence="10">The sequence shown here is derived from an EMBL/GenBank/DDBJ whole genome shotgun (WGS) entry which is preliminary data.</text>
</comment>
<dbReference type="InterPro" id="IPR052530">
    <property type="entry name" value="NAD(P)H_nitroreductase"/>
</dbReference>
<evidence type="ECO:0000256" key="7">
    <source>
        <dbReference type="PIRNR" id="PIRNR000232"/>
    </source>
</evidence>
<evidence type="ECO:0000256" key="1">
    <source>
        <dbReference type="ARBA" id="ARBA00007118"/>
    </source>
</evidence>
<gene>
    <name evidence="10" type="ORF">CBI30_02860</name>
</gene>
<dbReference type="EMBL" id="NGUO01000004">
    <property type="protein sequence ID" value="OWS72152.1"/>
    <property type="molecule type" value="Genomic_DNA"/>
</dbReference>
<organism evidence="10 11">
    <name type="scientific">Polynucleobacter aenigmaticus</name>
    <dbReference type="NCBI Taxonomy" id="1743164"/>
    <lineage>
        <taxon>Bacteria</taxon>
        <taxon>Pseudomonadati</taxon>
        <taxon>Pseudomonadota</taxon>
        <taxon>Betaproteobacteria</taxon>
        <taxon>Burkholderiales</taxon>
        <taxon>Burkholderiaceae</taxon>
        <taxon>Polynucleobacter</taxon>
    </lineage>
</organism>
<keyword evidence="3 7" id="KW-0288">FMN</keyword>
<dbReference type="InterPro" id="IPR026021">
    <property type="entry name" value="YdjA-like"/>
</dbReference>
<keyword evidence="11" id="KW-1185">Reference proteome</keyword>
<proteinExistence type="inferred from homology"/>
<keyword evidence="4 7" id="KW-0521">NADP</keyword>
<dbReference type="Proteomes" id="UP000198104">
    <property type="component" value="Unassembled WGS sequence"/>
</dbReference>
<dbReference type="PANTHER" id="PTHR43821">
    <property type="entry name" value="NAD(P)H NITROREDUCTASE YDJA-RELATED"/>
    <property type="match status" value="1"/>
</dbReference>
<evidence type="ECO:0000313" key="10">
    <source>
        <dbReference type="EMBL" id="OWS72152.1"/>
    </source>
</evidence>
<evidence type="ECO:0000313" key="11">
    <source>
        <dbReference type="Proteomes" id="UP000198104"/>
    </source>
</evidence>
<dbReference type="Gene3D" id="3.40.109.10">
    <property type="entry name" value="NADH Oxidase"/>
    <property type="match status" value="1"/>
</dbReference>
<keyword evidence="5 7" id="KW-0560">Oxidoreductase</keyword>
<keyword evidence="6 7" id="KW-0520">NAD</keyword>
<evidence type="ECO:0000256" key="4">
    <source>
        <dbReference type="ARBA" id="ARBA00022857"/>
    </source>
</evidence>
<evidence type="ECO:0000256" key="6">
    <source>
        <dbReference type="ARBA" id="ARBA00023027"/>
    </source>
</evidence>
<dbReference type="InterPro" id="IPR029479">
    <property type="entry name" value="Nitroreductase"/>
</dbReference>
<sequence length="196" mass="21541">MLNNQTAEMTAALISSRQSFLPKRLFQPGPTAAQLEVIFSMAATAPDHNLTRPWRIVICPQECRGLLSDAFARSLLDRDPHATEQQVQDAMVKAHRAPLVMLAIVNARGLDSDVPPSERIIAAGCAIQNIFLMAHAMGFGASPTSGKSMYMKPVRDLFGLKEFEDPLCFINIGTPDRSTLAKPRMIPSEFVSTLKF</sequence>
<dbReference type="EC" id="1.-.-.-" evidence="7"/>
<dbReference type="RefSeq" id="WP_088526826.1">
    <property type="nucleotide sequence ID" value="NZ_NGUO01000004.1"/>
</dbReference>
<accession>A0A254Q9F3</accession>
<feature type="domain" description="Nitroreductase" evidence="9">
    <location>
        <begin position="27"/>
        <end position="173"/>
    </location>
</feature>
<dbReference type="CDD" id="cd02135">
    <property type="entry name" value="YdjA-like"/>
    <property type="match status" value="1"/>
</dbReference>